<dbReference type="PROSITE" id="PS51198">
    <property type="entry name" value="UVRD_HELICASE_ATP_BIND"/>
    <property type="match status" value="1"/>
</dbReference>
<evidence type="ECO:0000256" key="5">
    <source>
        <dbReference type="PROSITE-ProRule" id="PRU00560"/>
    </source>
</evidence>
<evidence type="ECO:0000256" key="6">
    <source>
        <dbReference type="SAM" id="MobiDB-lite"/>
    </source>
</evidence>
<keyword evidence="9" id="KW-1185">Reference proteome</keyword>
<evidence type="ECO:0000256" key="1">
    <source>
        <dbReference type="ARBA" id="ARBA00022741"/>
    </source>
</evidence>
<protein>
    <submittedName>
        <fullName evidence="8">AAA family ATPase</fullName>
    </submittedName>
</protein>
<feature type="compositionally biased region" description="Gly residues" evidence="6">
    <location>
        <begin position="16"/>
        <end position="26"/>
    </location>
</feature>
<dbReference type="InterPro" id="IPR014016">
    <property type="entry name" value="UvrD-like_ATP-bd"/>
</dbReference>
<evidence type="ECO:0000256" key="3">
    <source>
        <dbReference type="ARBA" id="ARBA00022806"/>
    </source>
</evidence>
<accession>A0ABS9WG72</accession>
<dbReference type="Gene3D" id="3.40.50.300">
    <property type="entry name" value="P-loop containing nucleotide triphosphate hydrolases"/>
    <property type="match status" value="2"/>
</dbReference>
<evidence type="ECO:0000313" key="8">
    <source>
        <dbReference type="EMBL" id="MCI2241856.1"/>
    </source>
</evidence>
<evidence type="ECO:0000256" key="4">
    <source>
        <dbReference type="ARBA" id="ARBA00022840"/>
    </source>
</evidence>
<reference evidence="8" key="1">
    <citation type="submission" date="2021-11" db="EMBL/GenBank/DDBJ databases">
        <title>A Novel Adlercreutzia Species, isolated from a Allomyrina dichotoma larva feces.</title>
        <authorList>
            <person name="Suh M.K."/>
        </authorList>
    </citation>
    <scope>NUCLEOTIDE SEQUENCE</scope>
    <source>
        <strain evidence="8">JBNU-10</strain>
    </source>
</reference>
<dbReference type="InterPro" id="IPR027785">
    <property type="entry name" value="UvrD-like_helicase_C"/>
</dbReference>
<dbReference type="PANTHER" id="PTHR11070">
    <property type="entry name" value="UVRD / RECB / PCRA DNA HELICASE FAMILY MEMBER"/>
    <property type="match status" value="1"/>
</dbReference>
<keyword evidence="2 5" id="KW-0378">Hydrolase</keyword>
<evidence type="ECO:0000259" key="7">
    <source>
        <dbReference type="PROSITE" id="PS51198"/>
    </source>
</evidence>
<feature type="domain" description="UvrD-like helicase ATP-binding" evidence="7">
    <location>
        <begin position="239"/>
        <end position="575"/>
    </location>
</feature>
<dbReference type="SUPFAM" id="SSF52540">
    <property type="entry name" value="P-loop containing nucleoside triphosphate hydrolases"/>
    <property type="match status" value="1"/>
</dbReference>
<name>A0ABS9WG72_9ACTN</name>
<keyword evidence="3 5" id="KW-0347">Helicase</keyword>
<dbReference type="RefSeq" id="WP_242164506.1">
    <property type="nucleotide sequence ID" value="NZ_JAJMLW010000002.1"/>
</dbReference>
<dbReference type="Pfam" id="PF13538">
    <property type="entry name" value="UvrD_C_2"/>
    <property type="match status" value="1"/>
</dbReference>
<dbReference type="EMBL" id="JAJMLW010000002">
    <property type="protein sequence ID" value="MCI2241856.1"/>
    <property type="molecule type" value="Genomic_DNA"/>
</dbReference>
<comment type="caution">
    <text evidence="8">The sequence shown here is derived from an EMBL/GenBank/DDBJ whole genome shotgun (WGS) entry which is preliminary data.</text>
</comment>
<dbReference type="InterPro" id="IPR000212">
    <property type="entry name" value="DNA_helicase_UvrD/REP"/>
</dbReference>
<dbReference type="PANTHER" id="PTHR11070:SF17">
    <property type="entry name" value="DNA HELICASE IV"/>
    <property type="match status" value="1"/>
</dbReference>
<feature type="region of interest" description="Disordered" evidence="6">
    <location>
        <begin position="1"/>
        <end position="43"/>
    </location>
</feature>
<keyword evidence="1 5" id="KW-0547">Nucleotide-binding</keyword>
<evidence type="ECO:0000313" key="9">
    <source>
        <dbReference type="Proteomes" id="UP001430755"/>
    </source>
</evidence>
<evidence type="ECO:0000256" key="2">
    <source>
        <dbReference type="ARBA" id="ARBA00022801"/>
    </source>
</evidence>
<organism evidence="8 9">
    <name type="scientific">Adlercreutzia faecimuris</name>
    <dbReference type="NCBI Taxonomy" id="2897341"/>
    <lineage>
        <taxon>Bacteria</taxon>
        <taxon>Bacillati</taxon>
        <taxon>Actinomycetota</taxon>
        <taxon>Coriobacteriia</taxon>
        <taxon>Eggerthellales</taxon>
        <taxon>Eggerthellaceae</taxon>
        <taxon>Adlercreutzia</taxon>
    </lineage>
</organism>
<dbReference type="Proteomes" id="UP001430755">
    <property type="component" value="Unassembled WGS sequence"/>
</dbReference>
<dbReference type="InterPro" id="IPR027417">
    <property type="entry name" value="P-loop_NTPase"/>
</dbReference>
<sequence>MEREEERDVAPAARGGAMGGGGGLAGGSDPRPCAGGPAAAEDAVAEEERRLAAVTAQLRAALARAEGLAGRVGASWAEASADLMASRGELAPEEAVHGSLELDRMGRQAALAEQSAERIARLLESPYFARVDFAADDAPDGPPLVASVGRFAFSWEGRPVISDWRSPVAGLFYDYEPGPAAYEAPAGRREGVLVRKRQVKVEEGRVAWAVDTASSVRDEVLARALAQGGGTRMHDIVASIQREQNAVIRDERPGTLVIQGVAGSGKTSVALHRVAYLLYRQKDRLSSRSVAIVSPSRVFADYISGVLPELGEEPVAQWSLHGLAELALGGVARVERPRSWADEADPARAARAAAKGTQAFADGLVAWLAAVTAPDAAEPLLVPRDFDLGSATVPAAWLAERFASLGAIPVAERLGILAGDALAQASAASFGRAAAALPTRREVRARLLRMLRARDARALYRRFLADTGRSALLHEPARGTVEWEDAFPLLLCRLALEGPPRAPELAAVRHLVVDEMQDLTPVQHAALARLLPCDKTLLGDVSQVVDGRAPVAPEAVAAAYPGARTVRLTRSYRSTFEIAQLAARVRPDAGLEPAPRHGEPPRLIRCGDTRGAVDAVGRAVGAWRAAGGRTLGVVCKSDLLAARYAAVLAAEHPVTLVTDETDAFPAGIAVCPVRLAKGLEFDDVVILDADARLYATEADRGLLYVAVTRAMHRLTVLYRDEPSPFLA</sequence>
<keyword evidence="4 5" id="KW-0067">ATP-binding</keyword>
<proteinExistence type="predicted"/>
<feature type="binding site" evidence="5">
    <location>
        <begin position="260"/>
        <end position="267"/>
    </location>
    <ligand>
        <name>ATP</name>
        <dbReference type="ChEBI" id="CHEBI:30616"/>
    </ligand>
</feature>
<gene>
    <name evidence="8" type="ORF">LPT13_05745</name>
</gene>